<dbReference type="PANTHER" id="PTHR41795:SF1">
    <property type="entry name" value="EXOPOLYSACCHARIDE SYNTHESIS PROTEIN"/>
    <property type="match status" value="1"/>
</dbReference>
<dbReference type="Pfam" id="PF06055">
    <property type="entry name" value="ExoD"/>
    <property type="match status" value="1"/>
</dbReference>
<dbReference type="InterPro" id="IPR010331">
    <property type="entry name" value="ExoD"/>
</dbReference>
<evidence type="ECO:0000313" key="2">
    <source>
        <dbReference type="EMBL" id="MBB3984321.1"/>
    </source>
</evidence>
<feature type="transmembrane region" description="Helical" evidence="1">
    <location>
        <begin position="124"/>
        <end position="145"/>
    </location>
</feature>
<gene>
    <name evidence="2" type="ORF">GGQ68_000632</name>
</gene>
<reference evidence="2 3" key="1">
    <citation type="submission" date="2020-08" db="EMBL/GenBank/DDBJ databases">
        <title>Genomic Encyclopedia of Type Strains, Phase IV (KMG-IV): sequencing the most valuable type-strain genomes for metagenomic binning, comparative biology and taxonomic classification.</title>
        <authorList>
            <person name="Goeker M."/>
        </authorList>
    </citation>
    <scope>NUCLEOTIDE SEQUENCE [LARGE SCALE GENOMIC DNA]</scope>
    <source>
        <strain evidence="2 3">DSM 102235</strain>
    </source>
</reference>
<evidence type="ECO:0008006" key="4">
    <source>
        <dbReference type="Google" id="ProtNLM"/>
    </source>
</evidence>
<evidence type="ECO:0000313" key="3">
    <source>
        <dbReference type="Proteomes" id="UP000541426"/>
    </source>
</evidence>
<keyword evidence="1" id="KW-1133">Transmembrane helix</keyword>
<comment type="caution">
    <text evidence="2">The sequence shown here is derived from an EMBL/GenBank/DDBJ whole genome shotgun (WGS) entry which is preliminary data.</text>
</comment>
<dbReference type="AlphaFoldDB" id="A0A7W6DJB9"/>
<keyword evidence="3" id="KW-1185">Reference proteome</keyword>
<dbReference type="EMBL" id="JACIEJ010000001">
    <property type="protein sequence ID" value="MBB3984321.1"/>
    <property type="molecule type" value="Genomic_DNA"/>
</dbReference>
<name>A0A7W6DJB9_9RHOB</name>
<protein>
    <recommendedName>
        <fullName evidence="4">Exopolysaccharide synthesis, ExoD</fullName>
    </recommendedName>
</protein>
<evidence type="ECO:0000256" key="1">
    <source>
        <dbReference type="SAM" id="Phobius"/>
    </source>
</evidence>
<feature type="transmembrane region" description="Helical" evidence="1">
    <location>
        <begin position="165"/>
        <end position="187"/>
    </location>
</feature>
<organism evidence="2 3">
    <name type="scientific">Sagittula marina</name>
    <dbReference type="NCBI Taxonomy" id="943940"/>
    <lineage>
        <taxon>Bacteria</taxon>
        <taxon>Pseudomonadati</taxon>
        <taxon>Pseudomonadota</taxon>
        <taxon>Alphaproteobacteria</taxon>
        <taxon>Rhodobacterales</taxon>
        <taxon>Roseobacteraceae</taxon>
        <taxon>Sagittula</taxon>
    </lineage>
</organism>
<dbReference type="PANTHER" id="PTHR41795">
    <property type="entry name" value="EXOPOLYSACCHARIDE SYNTHESIS PROTEIN"/>
    <property type="match status" value="1"/>
</dbReference>
<sequence>MERILNRLDDCADQQSTVSVAGAMDEIGNRSFGPLILLPALLVITPIGGVPGVPTLFAIAILIFAVQVALGRDSLWLPRAIRNRSVENDSIHNATQKARPVASWLDDHTSERLTALTRRPAPRVAAVMVVLLCLTVPSTEILPFASLMPMSAIALLGLAITVRDGLLMALGLIAGAAGLIGGVWLLISY</sequence>
<keyword evidence="1" id="KW-0812">Transmembrane</keyword>
<keyword evidence="1" id="KW-0472">Membrane</keyword>
<dbReference type="PIRSF" id="PIRSF033239">
    <property type="entry name" value="ExoD"/>
    <property type="match status" value="1"/>
</dbReference>
<dbReference type="Proteomes" id="UP000541426">
    <property type="component" value="Unassembled WGS sequence"/>
</dbReference>
<proteinExistence type="predicted"/>
<accession>A0A7W6DJB9</accession>